<reference evidence="2 3" key="1">
    <citation type="submission" date="2016-10" db="EMBL/GenBank/DDBJ databases">
        <authorList>
            <person name="de Groot N.N."/>
        </authorList>
    </citation>
    <scope>NUCLEOTIDE SEQUENCE [LARGE SCALE GENOMIC DNA]</scope>
    <source>
        <strain evidence="2 3">DSM 12272</strain>
    </source>
</reference>
<evidence type="ECO:0000313" key="3">
    <source>
        <dbReference type="Proteomes" id="UP000198597"/>
    </source>
</evidence>
<protein>
    <recommendedName>
        <fullName evidence="1">HD domain-containing protein</fullName>
    </recommendedName>
</protein>
<dbReference type="Gene3D" id="1.10.3210.10">
    <property type="entry name" value="Hypothetical protein af1432"/>
    <property type="match status" value="1"/>
</dbReference>
<organism evidence="2 3">
    <name type="scientific">Clostridium gasigenes</name>
    <dbReference type="NCBI Taxonomy" id="94869"/>
    <lineage>
        <taxon>Bacteria</taxon>
        <taxon>Bacillati</taxon>
        <taxon>Bacillota</taxon>
        <taxon>Clostridia</taxon>
        <taxon>Eubacteriales</taxon>
        <taxon>Clostridiaceae</taxon>
        <taxon>Clostridium</taxon>
    </lineage>
</organism>
<sequence length="228" mass="26882">MNNLDKVKLQLCQESIHIIENKIPLDLNNYLFNSILDIYNNFDKGHSIKHISTVIDSSLKLSKFYNLNESMILVIAIYHDLGLTKNRETHHIHSKEILITDLNLLKWFSTEQISIMGQACEQHRASNIEKPKTIYGLIVSDADRTTDIFDMIIRCYNFTLKYYSDLCEEKRYIRIYSHLTEKYGTNGYAKFYLEESKVVIMKPFLEAQEILKTEFKFKGIYYKLVENI</sequence>
<dbReference type="EMBL" id="FNJM01000009">
    <property type="protein sequence ID" value="SDP61294.1"/>
    <property type="molecule type" value="Genomic_DNA"/>
</dbReference>
<proteinExistence type="predicted"/>
<accession>A0A1H0U539</accession>
<name>A0A1H0U539_9CLOT</name>
<dbReference type="AlphaFoldDB" id="A0A1H0U539"/>
<dbReference type="Pfam" id="PF01966">
    <property type="entry name" value="HD"/>
    <property type="match status" value="1"/>
</dbReference>
<evidence type="ECO:0000313" key="2">
    <source>
        <dbReference type="EMBL" id="SDP61294.1"/>
    </source>
</evidence>
<feature type="domain" description="HD" evidence="1">
    <location>
        <begin position="49"/>
        <end position="145"/>
    </location>
</feature>
<dbReference type="STRING" id="94869.SAMN04488529_10962"/>
<dbReference type="SUPFAM" id="SSF109604">
    <property type="entry name" value="HD-domain/PDEase-like"/>
    <property type="match status" value="1"/>
</dbReference>
<dbReference type="OrthoDB" id="384706at2"/>
<dbReference type="InterPro" id="IPR006674">
    <property type="entry name" value="HD_domain"/>
</dbReference>
<gene>
    <name evidence="2" type="ORF">SAMN04488529_10962</name>
</gene>
<dbReference type="Proteomes" id="UP000198597">
    <property type="component" value="Unassembled WGS sequence"/>
</dbReference>
<evidence type="ECO:0000259" key="1">
    <source>
        <dbReference type="Pfam" id="PF01966"/>
    </source>
</evidence>
<dbReference type="RefSeq" id="WP_089971030.1">
    <property type="nucleotide sequence ID" value="NZ_FNJM01000009.1"/>
</dbReference>
<keyword evidence="3" id="KW-1185">Reference proteome</keyword>